<reference evidence="3 4" key="1">
    <citation type="submission" date="2016-07" db="EMBL/GenBank/DDBJ databases">
        <title>Pervasive Adenine N6-methylation of Active Genes in Fungi.</title>
        <authorList>
            <consortium name="DOE Joint Genome Institute"/>
            <person name="Mondo S.J."/>
            <person name="Dannebaum R.O."/>
            <person name="Kuo R.C."/>
            <person name="Labutti K."/>
            <person name="Haridas S."/>
            <person name="Kuo A."/>
            <person name="Salamov A."/>
            <person name="Ahrendt S.R."/>
            <person name="Lipzen A."/>
            <person name="Sullivan W."/>
            <person name="Andreopoulos W.B."/>
            <person name="Clum A."/>
            <person name="Lindquist E."/>
            <person name="Daum C."/>
            <person name="Ramamoorthy G.K."/>
            <person name="Gryganskyi A."/>
            <person name="Culley D."/>
            <person name="Magnuson J.K."/>
            <person name="James T.Y."/>
            <person name="O'Malley M.A."/>
            <person name="Stajich J.E."/>
            <person name="Spatafora J.W."/>
            <person name="Visel A."/>
            <person name="Grigoriev I.V."/>
        </authorList>
    </citation>
    <scope>NUCLEOTIDE SEQUENCE [LARGE SCALE GENOMIC DNA]</scope>
    <source>
        <strain evidence="3 4">PL171</strain>
    </source>
</reference>
<organism evidence="3 4">
    <name type="scientific">Catenaria anguillulae PL171</name>
    <dbReference type="NCBI Taxonomy" id="765915"/>
    <lineage>
        <taxon>Eukaryota</taxon>
        <taxon>Fungi</taxon>
        <taxon>Fungi incertae sedis</taxon>
        <taxon>Blastocladiomycota</taxon>
        <taxon>Blastocladiomycetes</taxon>
        <taxon>Blastocladiales</taxon>
        <taxon>Catenariaceae</taxon>
        <taxon>Catenaria</taxon>
    </lineage>
</organism>
<feature type="transmembrane region" description="Helical" evidence="2">
    <location>
        <begin position="181"/>
        <end position="205"/>
    </location>
</feature>
<comment type="caution">
    <text evidence="3">The sequence shown here is derived from an EMBL/GenBank/DDBJ whole genome shotgun (WGS) entry which is preliminary data.</text>
</comment>
<feature type="transmembrane region" description="Helical" evidence="2">
    <location>
        <begin position="465"/>
        <end position="485"/>
    </location>
</feature>
<keyword evidence="2" id="KW-0812">Transmembrane</keyword>
<feature type="region of interest" description="Disordered" evidence="1">
    <location>
        <begin position="228"/>
        <end position="341"/>
    </location>
</feature>
<accession>A0A1Y2HCM9</accession>
<gene>
    <name evidence="3" type="ORF">BCR44DRAFT_344500</name>
</gene>
<dbReference type="AlphaFoldDB" id="A0A1Y2HCM9"/>
<evidence type="ECO:0000313" key="3">
    <source>
        <dbReference type="EMBL" id="ORZ32347.1"/>
    </source>
</evidence>
<feature type="compositionally biased region" description="Pro residues" evidence="1">
    <location>
        <begin position="251"/>
        <end position="260"/>
    </location>
</feature>
<protein>
    <submittedName>
        <fullName evidence="3">Uncharacterized protein</fullName>
    </submittedName>
</protein>
<feature type="transmembrane region" description="Helical" evidence="2">
    <location>
        <begin position="435"/>
        <end position="453"/>
    </location>
</feature>
<feature type="compositionally biased region" description="Basic and acidic residues" evidence="1">
    <location>
        <begin position="233"/>
        <end position="242"/>
    </location>
</feature>
<proteinExistence type="predicted"/>
<dbReference type="EMBL" id="MCFL01000048">
    <property type="protein sequence ID" value="ORZ32347.1"/>
    <property type="molecule type" value="Genomic_DNA"/>
</dbReference>
<feature type="transmembrane region" description="Helical" evidence="2">
    <location>
        <begin position="23"/>
        <end position="49"/>
    </location>
</feature>
<keyword evidence="2" id="KW-1133">Transmembrane helix</keyword>
<dbReference type="Proteomes" id="UP000193411">
    <property type="component" value="Unassembled WGS sequence"/>
</dbReference>
<keyword evidence="2" id="KW-0472">Membrane</keyword>
<evidence type="ECO:0000256" key="1">
    <source>
        <dbReference type="SAM" id="MobiDB-lite"/>
    </source>
</evidence>
<dbReference type="OrthoDB" id="5581971at2759"/>
<name>A0A1Y2HCM9_9FUNG</name>
<feature type="transmembrane region" description="Helical" evidence="2">
    <location>
        <begin position="61"/>
        <end position="87"/>
    </location>
</feature>
<keyword evidence="4" id="KW-1185">Reference proteome</keyword>
<feature type="transmembrane region" description="Helical" evidence="2">
    <location>
        <begin position="133"/>
        <end position="154"/>
    </location>
</feature>
<sequence length="618" mass="66510">MSQAGDNTETDAARPAPPLTRTVQWLCMSAVIASFLIILATVPCLIAQWHSSPYGSMRARFYLLMFVFAMVIADTLNNFSLSLAMLLDMPVSMRNYYLARVATYVPIDGPLMLALLHRTVGLLLGHKPALRRGILLGGAVGAVMLTTMSATAIISETIRTYRTEQEQGSDEPWTQFAVPSYGILALLPYPFVVIYASWWSLAVAFPREKVARRRRMNLGLAGLADGKLSSHHHQYDCGRPHDSYAMTSFPSSPPPPPPPAALDQHSPLPISPPPQYHFTAPPSPGSFHTSPELPKRPLSASLATRRPELRVSIPPPLPRPHLGPGVLTPDSPQPSPITPCTPMRESRPLVTFAPSPTQSSPSTFTPPRPLSSAGVFINPSPSPRACTGPSVHTSFHFPLHSVANATNKRASAATSLFSLAPAPAIKRPLVRTFQWLTVLVVLLWILGGSVLLIDRSVLHPRLRSILASTVSAASVLLEAAFVRVFKVQCRLAMQPATPGLRARIVKWFQGSSGENRDESGGESAEPWSSYYVGGGSSAAGGVVSGTQNAPVYWIDHEDLAKMHAARVALAARAGPGAPAAAAPGLAPGAQTFSQLWRAQANTWRGQMCRQESRQDSCG</sequence>
<evidence type="ECO:0000256" key="2">
    <source>
        <dbReference type="SAM" id="Phobius"/>
    </source>
</evidence>
<evidence type="ECO:0000313" key="4">
    <source>
        <dbReference type="Proteomes" id="UP000193411"/>
    </source>
</evidence>